<keyword evidence="4" id="KW-0813">Transport</keyword>
<organism evidence="21 22">
    <name type="scientific">Propionibacterium ruminifibrarum</name>
    <dbReference type="NCBI Taxonomy" id="1962131"/>
    <lineage>
        <taxon>Bacteria</taxon>
        <taxon>Bacillati</taxon>
        <taxon>Actinomycetota</taxon>
        <taxon>Actinomycetes</taxon>
        <taxon>Propionibacteriales</taxon>
        <taxon>Propionibacteriaceae</taxon>
        <taxon>Propionibacterium</taxon>
    </lineage>
</organism>
<dbReference type="OrthoDB" id="9814222at2"/>
<dbReference type="Gene3D" id="3.40.930.10">
    <property type="entry name" value="Mannitol-specific EII, Chain A"/>
    <property type="match status" value="1"/>
</dbReference>
<dbReference type="PANTHER" id="PTHR30181:SF2">
    <property type="entry name" value="PTS SYSTEM MANNITOL-SPECIFIC EIICBA COMPONENT"/>
    <property type="match status" value="1"/>
</dbReference>
<feature type="domain" description="PTS EIIB type-2" evidence="19">
    <location>
        <begin position="389"/>
        <end position="478"/>
    </location>
</feature>
<dbReference type="EMBL" id="OMOH01000004">
    <property type="protein sequence ID" value="SPF68252.1"/>
    <property type="molecule type" value="Genomic_DNA"/>
</dbReference>
<proteinExistence type="predicted"/>
<dbReference type="CDD" id="cd00211">
    <property type="entry name" value="PTS_IIA_fru"/>
    <property type="match status" value="1"/>
</dbReference>
<keyword evidence="13 17" id="KW-0472">Membrane</keyword>
<dbReference type="Gene3D" id="3.40.50.2300">
    <property type="match status" value="1"/>
</dbReference>
<dbReference type="InterPro" id="IPR050893">
    <property type="entry name" value="Sugar_PTS"/>
</dbReference>
<evidence type="ECO:0000256" key="2">
    <source>
        <dbReference type="ARBA" id="ARBA00004429"/>
    </source>
</evidence>
<dbReference type="InterPro" id="IPR004718">
    <property type="entry name" value="PTS_IIC_mtl"/>
</dbReference>
<evidence type="ECO:0000256" key="14">
    <source>
        <dbReference type="ARBA" id="ARBA00029908"/>
    </source>
</evidence>
<dbReference type="Pfam" id="PF02378">
    <property type="entry name" value="PTS_EIIC"/>
    <property type="match status" value="1"/>
</dbReference>
<dbReference type="RefSeq" id="WP_119715429.1">
    <property type="nucleotide sequence ID" value="NZ_OMOH01000004.1"/>
</dbReference>
<evidence type="ECO:0000256" key="10">
    <source>
        <dbReference type="ARBA" id="ARBA00022692"/>
    </source>
</evidence>
<feature type="domain" description="PTS EIIC type-2" evidence="20">
    <location>
        <begin position="24"/>
        <end position="344"/>
    </location>
</feature>
<evidence type="ECO:0000256" key="12">
    <source>
        <dbReference type="ARBA" id="ARBA00022989"/>
    </source>
</evidence>
<gene>
    <name evidence="21" type="ORF">PROPJV5_1195</name>
</gene>
<keyword evidence="22" id="KW-1185">Reference proteome</keyword>
<feature type="transmembrane region" description="Helical" evidence="17">
    <location>
        <begin position="323"/>
        <end position="346"/>
    </location>
</feature>
<dbReference type="InterPro" id="IPR036095">
    <property type="entry name" value="PTS_EIIB-like_sf"/>
</dbReference>
<dbReference type="SUPFAM" id="SSF55804">
    <property type="entry name" value="Phoshotransferase/anion transport protein"/>
    <property type="match status" value="1"/>
</dbReference>
<feature type="transmembrane region" description="Helical" evidence="17">
    <location>
        <begin position="165"/>
        <end position="186"/>
    </location>
</feature>
<dbReference type="Proteomes" id="UP000265962">
    <property type="component" value="Unassembled WGS sequence"/>
</dbReference>
<evidence type="ECO:0000256" key="7">
    <source>
        <dbReference type="ARBA" id="ARBA00022597"/>
    </source>
</evidence>
<evidence type="ECO:0000256" key="6">
    <source>
        <dbReference type="ARBA" id="ARBA00022553"/>
    </source>
</evidence>
<feature type="domain" description="PTS EIIA type-2" evidence="18">
    <location>
        <begin position="513"/>
        <end position="652"/>
    </location>
</feature>
<evidence type="ECO:0000259" key="18">
    <source>
        <dbReference type="PROSITE" id="PS51094"/>
    </source>
</evidence>
<dbReference type="GO" id="GO:0005886">
    <property type="term" value="C:plasma membrane"/>
    <property type="evidence" value="ECO:0007669"/>
    <property type="project" value="UniProtKB-SubCell"/>
</dbReference>
<dbReference type="PROSITE" id="PS51094">
    <property type="entry name" value="PTS_EIIA_TYPE_2"/>
    <property type="match status" value="1"/>
</dbReference>
<name>A0A375I499_9ACTN</name>
<dbReference type="NCBIfam" id="NF011663">
    <property type="entry name" value="PRK15083.1"/>
    <property type="match status" value="1"/>
</dbReference>
<dbReference type="Pfam" id="PF00359">
    <property type="entry name" value="PTS_EIIA_2"/>
    <property type="match status" value="1"/>
</dbReference>
<evidence type="ECO:0000256" key="1">
    <source>
        <dbReference type="ARBA" id="ARBA00002434"/>
    </source>
</evidence>
<keyword evidence="10 17" id="KW-0812">Transmembrane</keyword>
<evidence type="ECO:0000256" key="13">
    <source>
        <dbReference type="ARBA" id="ARBA00023136"/>
    </source>
</evidence>
<dbReference type="InterPro" id="IPR003352">
    <property type="entry name" value="PTS_EIIC"/>
</dbReference>
<accession>A0A375I499</accession>
<keyword evidence="8 21" id="KW-0808">Transferase</keyword>
<keyword evidence="9" id="KW-0598">Phosphotransferase system</keyword>
<dbReference type="PROSITE" id="PS51104">
    <property type="entry name" value="PTS_EIIC_TYPE_2"/>
    <property type="match status" value="1"/>
</dbReference>
<keyword evidence="5" id="KW-1003">Cell membrane</keyword>
<dbReference type="AlphaFoldDB" id="A0A375I499"/>
<dbReference type="Pfam" id="PF02302">
    <property type="entry name" value="PTS_IIB"/>
    <property type="match status" value="1"/>
</dbReference>
<dbReference type="GO" id="GO:0090563">
    <property type="term" value="F:protein-phosphocysteine-sugar phosphotransferase activity"/>
    <property type="evidence" value="ECO:0007669"/>
    <property type="project" value="TreeGrafter"/>
</dbReference>
<evidence type="ECO:0000256" key="15">
    <source>
        <dbReference type="ARBA" id="ARBA00030956"/>
    </source>
</evidence>
<dbReference type="GO" id="GO:0016301">
    <property type="term" value="F:kinase activity"/>
    <property type="evidence" value="ECO:0007669"/>
    <property type="project" value="UniProtKB-KW"/>
</dbReference>
<feature type="transmembrane region" description="Helical" evidence="17">
    <location>
        <begin position="91"/>
        <end position="120"/>
    </location>
</feature>
<evidence type="ECO:0000256" key="8">
    <source>
        <dbReference type="ARBA" id="ARBA00022679"/>
    </source>
</evidence>
<dbReference type="GO" id="GO:0008982">
    <property type="term" value="F:protein-N(PI)-phosphohistidine-sugar phosphotransferase activity"/>
    <property type="evidence" value="ECO:0007669"/>
    <property type="project" value="InterPro"/>
</dbReference>
<dbReference type="InterPro" id="IPR013011">
    <property type="entry name" value="PTS_EIIB_2"/>
</dbReference>
<evidence type="ECO:0000256" key="9">
    <source>
        <dbReference type="ARBA" id="ARBA00022683"/>
    </source>
</evidence>
<dbReference type="InterPro" id="IPR003501">
    <property type="entry name" value="PTS_EIIB_2/3"/>
</dbReference>
<dbReference type="InterPro" id="IPR013014">
    <property type="entry name" value="PTS_EIIC_2"/>
</dbReference>
<reference evidence="22" key="1">
    <citation type="submission" date="2018-02" db="EMBL/GenBank/DDBJ databases">
        <authorList>
            <person name="Hornung B."/>
        </authorList>
    </citation>
    <scope>NUCLEOTIDE SEQUENCE [LARGE SCALE GENOMIC DNA]</scope>
</reference>
<evidence type="ECO:0000256" key="4">
    <source>
        <dbReference type="ARBA" id="ARBA00022448"/>
    </source>
</evidence>
<dbReference type="PROSITE" id="PS51099">
    <property type="entry name" value="PTS_EIIB_TYPE_2"/>
    <property type="match status" value="1"/>
</dbReference>
<feature type="transmembrane region" description="Helical" evidence="17">
    <location>
        <begin position="27"/>
        <end position="55"/>
    </location>
</feature>
<dbReference type="InterPro" id="IPR002178">
    <property type="entry name" value="PTS_EIIA_type-2_dom"/>
</dbReference>
<evidence type="ECO:0000256" key="5">
    <source>
        <dbReference type="ARBA" id="ARBA00022475"/>
    </source>
</evidence>
<dbReference type="NCBIfam" id="TIGR00851">
    <property type="entry name" value="mtlA"/>
    <property type="match status" value="1"/>
</dbReference>
<keyword evidence="11" id="KW-0418">Kinase</keyword>
<dbReference type="InterPro" id="IPR016152">
    <property type="entry name" value="PTrfase/Anion_transptr"/>
</dbReference>
<feature type="transmembrane region" description="Helical" evidence="17">
    <location>
        <begin position="140"/>
        <end position="158"/>
    </location>
</feature>
<sequence length="654" mass="67981">MSLPDATVNKNLEGRGVRASIQRFGSFLAGMIMPNIGAFIAWGFVAALFISTGWIPNENLVTLSDPMLNYLLPLLIGYTGGRTVHGTRGAVVGAIATMGVIVGAEIPMFIGAMVMGPLAAWLLKKIDGFLESKVPSGFEMLVDNFSLGILGLLLAILGHQGIGPLVNLFMGWMAAGVDFLIGHHMLPLASILVEPAKVLFLNNAINHGILTPLGTEQVHAAGQSILFMVESNPGPGLGLLLAYWAFGAKHIRQSVPGAVIIHLFGGIHEIFFPYVLMKPKTILATIAGAMSGLAVGTLLGAGLSGPASPGSIIAWFLMCPRSGYLPMIADFVVATAVSFLVAAALIRPDKKKDEAAAAAEEGGAVAAEATASETAASLPSGDFDAASLTRLVIACDAGMGSSVMVASTMKKKLAPYGVEVIHTPIDSIPSDATVVLTQEGLAERAHAKVPQAAVVPFKNYVGDPVFTEVEEKVKAAHSGGSQAAEAPAAGDGDAAVAVAAARATRKKKSLAPDILPAEAIKLGLSAVDKDDAVRQAGQVLVDVQAAGPEYVDGMIEREGQVSTYMGEGFSIPHGTNEARAHIKHAALGFLQFPDGVDWNGKTCYVAIPIASASDEHIGIMSALASVLADKNRAEQLRTATTVEQVQELLAPEED</sequence>
<keyword evidence="12 17" id="KW-1133">Transmembrane helix</keyword>
<keyword evidence="7" id="KW-0762">Sugar transport</keyword>
<comment type="subcellular location">
    <subcellularLocation>
        <location evidence="2">Cell inner membrane</location>
        <topology evidence="2">Multi-pass membrane protein</topology>
    </subcellularLocation>
</comment>
<protein>
    <recommendedName>
        <fullName evidence="3">Mannitol-specific phosphotransferase enzyme IIA component</fullName>
    </recommendedName>
    <alternativeName>
        <fullName evidence="15">EIIA</fullName>
    </alternativeName>
    <alternativeName>
        <fullName evidence="16">EIII</fullName>
    </alternativeName>
    <alternativeName>
        <fullName evidence="14">PTS system mannitol-specific EIIA component</fullName>
    </alternativeName>
</protein>
<evidence type="ECO:0000259" key="19">
    <source>
        <dbReference type="PROSITE" id="PS51099"/>
    </source>
</evidence>
<evidence type="ECO:0000256" key="3">
    <source>
        <dbReference type="ARBA" id="ARBA00014783"/>
    </source>
</evidence>
<evidence type="ECO:0000256" key="17">
    <source>
        <dbReference type="SAM" id="Phobius"/>
    </source>
</evidence>
<feature type="transmembrane region" description="Helical" evidence="17">
    <location>
        <begin position="255"/>
        <end position="275"/>
    </location>
</feature>
<dbReference type="SUPFAM" id="SSF52794">
    <property type="entry name" value="PTS system IIB component-like"/>
    <property type="match status" value="1"/>
</dbReference>
<dbReference type="PANTHER" id="PTHR30181">
    <property type="entry name" value="MANNITOL PERMEASE IIC COMPONENT"/>
    <property type="match status" value="1"/>
</dbReference>
<feature type="transmembrane region" description="Helical" evidence="17">
    <location>
        <begin position="282"/>
        <end position="303"/>
    </location>
</feature>
<evidence type="ECO:0000313" key="21">
    <source>
        <dbReference type="EMBL" id="SPF68252.1"/>
    </source>
</evidence>
<evidence type="ECO:0000256" key="11">
    <source>
        <dbReference type="ARBA" id="ARBA00022777"/>
    </source>
</evidence>
<evidence type="ECO:0000259" key="20">
    <source>
        <dbReference type="PROSITE" id="PS51104"/>
    </source>
</evidence>
<dbReference type="GO" id="GO:0009401">
    <property type="term" value="P:phosphoenolpyruvate-dependent sugar phosphotransferase system"/>
    <property type="evidence" value="ECO:0007669"/>
    <property type="project" value="UniProtKB-KW"/>
</dbReference>
<keyword evidence="6" id="KW-0597">Phosphoprotein</keyword>
<feature type="transmembrane region" description="Helical" evidence="17">
    <location>
        <begin position="67"/>
        <end position="84"/>
    </location>
</feature>
<evidence type="ECO:0000313" key="22">
    <source>
        <dbReference type="Proteomes" id="UP000265962"/>
    </source>
</evidence>
<evidence type="ECO:0000256" key="16">
    <source>
        <dbReference type="ARBA" id="ARBA00030962"/>
    </source>
</evidence>
<comment type="function">
    <text evidence="1">The phosphoenolpyruvate-dependent sugar phosphotransferase system (sugar PTS), a major carbohydrate active transport system, catalyzes the phosphorylation of incoming sugar substrates concomitantly with their translocation across the cell membrane. The enzyme II CmtAB PTS system is involved in D-mannitol transport.</text>
</comment>